<dbReference type="OrthoDB" id="10630208at2759"/>
<name>A0A8J8T535_HALGN</name>
<protein>
    <submittedName>
        <fullName evidence="1">Uncharacterized protein</fullName>
    </submittedName>
</protein>
<keyword evidence="2" id="KW-1185">Reference proteome</keyword>
<dbReference type="Proteomes" id="UP000785679">
    <property type="component" value="Unassembled WGS sequence"/>
</dbReference>
<evidence type="ECO:0000313" key="1">
    <source>
        <dbReference type="EMBL" id="TNV82594.1"/>
    </source>
</evidence>
<gene>
    <name evidence="1" type="ORF">FGO68_gene10594</name>
</gene>
<sequence>MVSKQIPRELVEDQNINNFEECELIHSQLRSLCFLPYLYVGYTFDLIKALALQKSQYESLNILRLYEEEFIPKPDNSNAKDLLDLWNLYDVDTPFQNGYDDDWQKTIKDCWLQHFQMRSNSLTDLLASAIRDDAKKVDYTLFRLQRFDCLKRVRVGLSRKPLMMQDLIQQQVSALIASIGSPTQFTGQQVGYSLMGGGFSVGGFLQEDEGNKINPIDIESSEDMNTIAVIQQQRRRDQIAEKCLIFCCKMSKAIEKIQEYQ</sequence>
<dbReference type="AlphaFoldDB" id="A0A8J8T535"/>
<evidence type="ECO:0000313" key="2">
    <source>
        <dbReference type="Proteomes" id="UP000785679"/>
    </source>
</evidence>
<organism evidence="1 2">
    <name type="scientific">Halteria grandinella</name>
    <dbReference type="NCBI Taxonomy" id="5974"/>
    <lineage>
        <taxon>Eukaryota</taxon>
        <taxon>Sar</taxon>
        <taxon>Alveolata</taxon>
        <taxon>Ciliophora</taxon>
        <taxon>Intramacronucleata</taxon>
        <taxon>Spirotrichea</taxon>
        <taxon>Stichotrichia</taxon>
        <taxon>Sporadotrichida</taxon>
        <taxon>Halteriidae</taxon>
        <taxon>Halteria</taxon>
    </lineage>
</organism>
<dbReference type="EMBL" id="RRYP01004771">
    <property type="protein sequence ID" value="TNV82594.1"/>
    <property type="molecule type" value="Genomic_DNA"/>
</dbReference>
<accession>A0A8J8T535</accession>
<reference evidence="1" key="1">
    <citation type="submission" date="2019-06" db="EMBL/GenBank/DDBJ databases">
        <authorList>
            <person name="Zheng W."/>
        </authorList>
    </citation>
    <scope>NUCLEOTIDE SEQUENCE</scope>
    <source>
        <strain evidence="1">QDHG01</strain>
    </source>
</reference>
<proteinExistence type="predicted"/>
<comment type="caution">
    <text evidence="1">The sequence shown here is derived from an EMBL/GenBank/DDBJ whole genome shotgun (WGS) entry which is preliminary data.</text>
</comment>